<evidence type="ECO:0000259" key="3">
    <source>
        <dbReference type="PROSITE" id="PS51670"/>
    </source>
</evidence>
<keyword evidence="1" id="KW-1015">Disulfide bond</keyword>
<dbReference type="PROSITE" id="PS51670">
    <property type="entry name" value="SHKT"/>
    <property type="match status" value="1"/>
</dbReference>
<protein>
    <submittedName>
        <fullName evidence="5">ShKT domain-containing protein</fullName>
    </submittedName>
</protein>
<sequence>MVLGIFFIFIATVIGVYCELQLVGGVGIIFGGSDSTNEYGSRYGNGEYYPQPPLYGSHYMKHHYHHGFHGHGYPPYNYCLDKHPMCPRLAAECCCLKDPLMMHSICPRSCNRCGFIENSLCPFDRSINRFPY</sequence>
<keyword evidence="4" id="KW-1185">Reference proteome</keyword>
<reference evidence="5" key="1">
    <citation type="submission" date="2022-11" db="UniProtKB">
        <authorList>
            <consortium name="WormBaseParasite"/>
        </authorList>
    </citation>
    <scope>IDENTIFICATION</scope>
</reference>
<organism evidence="4 5">
    <name type="scientific">Plectus sambesii</name>
    <dbReference type="NCBI Taxonomy" id="2011161"/>
    <lineage>
        <taxon>Eukaryota</taxon>
        <taxon>Metazoa</taxon>
        <taxon>Ecdysozoa</taxon>
        <taxon>Nematoda</taxon>
        <taxon>Chromadorea</taxon>
        <taxon>Plectida</taxon>
        <taxon>Plectina</taxon>
        <taxon>Plectoidea</taxon>
        <taxon>Plectidae</taxon>
        <taxon>Plectus</taxon>
    </lineage>
</organism>
<evidence type="ECO:0000256" key="2">
    <source>
        <dbReference type="SAM" id="SignalP"/>
    </source>
</evidence>
<name>A0A914X7W3_9BILA</name>
<accession>A0A914X7W3</accession>
<feature type="domain" description="ShKT" evidence="3">
    <location>
        <begin position="79"/>
        <end position="113"/>
    </location>
</feature>
<feature type="disulfide bond" evidence="1">
    <location>
        <begin position="79"/>
        <end position="113"/>
    </location>
</feature>
<dbReference type="WBParaSite" id="PSAMB.scaffold675size44065.g7836.t1">
    <property type="protein sequence ID" value="PSAMB.scaffold675size44065.g7836.t1"/>
    <property type="gene ID" value="PSAMB.scaffold675size44065.g7836"/>
</dbReference>
<feature type="signal peptide" evidence="2">
    <location>
        <begin position="1"/>
        <end position="18"/>
    </location>
</feature>
<feature type="chain" id="PRO_5037219314" evidence="2">
    <location>
        <begin position="19"/>
        <end position="132"/>
    </location>
</feature>
<evidence type="ECO:0000313" key="5">
    <source>
        <dbReference type="WBParaSite" id="PSAMB.scaffold675size44065.g7836.t1"/>
    </source>
</evidence>
<evidence type="ECO:0000313" key="4">
    <source>
        <dbReference type="Proteomes" id="UP000887566"/>
    </source>
</evidence>
<dbReference type="AlphaFoldDB" id="A0A914X7W3"/>
<proteinExistence type="predicted"/>
<comment type="caution">
    <text evidence="1">Lacks conserved residue(s) required for the propagation of feature annotation.</text>
</comment>
<evidence type="ECO:0000256" key="1">
    <source>
        <dbReference type="PROSITE-ProRule" id="PRU01005"/>
    </source>
</evidence>
<dbReference type="Proteomes" id="UP000887566">
    <property type="component" value="Unplaced"/>
</dbReference>
<keyword evidence="2" id="KW-0732">Signal</keyword>
<dbReference type="InterPro" id="IPR003582">
    <property type="entry name" value="ShKT_dom"/>
</dbReference>